<comment type="subcellular location">
    <subcellularLocation>
        <location evidence="1 12">Cytoplasm</location>
    </subcellularLocation>
</comment>
<dbReference type="PIRSF" id="PIRSF015601">
    <property type="entry name" value="MTase_slr0722"/>
    <property type="match status" value="1"/>
</dbReference>
<dbReference type="SUPFAM" id="SSF75217">
    <property type="entry name" value="alpha/beta knot"/>
    <property type="match status" value="1"/>
</dbReference>
<dbReference type="GO" id="GO:0008168">
    <property type="term" value="F:methyltransferase activity"/>
    <property type="evidence" value="ECO:0007669"/>
    <property type="project" value="UniProtKB-KW"/>
</dbReference>
<dbReference type="RefSeq" id="WP_047183791.1">
    <property type="nucleotide sequence ID" value="NZ_JAHHXM010000002.1"/>
</dbReference>
<dbReference type="SUPFAM" id="SSF88697">
    <property type="entry name" value="PUA domain-like"/>
    <property type="match status" value="1"/>
</dbReference>
<dbReference type="EMBL" id="LGTK01000021">
    <property type="protein sequence ID" value="KPH75868.1"/>
    <property type="molecule type" value="Genomic_DNA"/>
</dbReference>
<comment type="function">
    <text evidence="10 12">Specifically methylates the N3 position of the uracil ring of uridine 1498 (m3U1498) in 16S rRNA. Acts on the fully assembled 30S ribosomal subunit.</text>
</comment>
<evidence type="ECO:0000256" key="7">
    <source>
        <dbReference type="ARBA" id="ARBA00022603"/>
    </source>
</evidence>
<dbReference type="InterPro" id="IPR006700">
    <property type="entry name" value="RsmE"/>
</dbReference>
<dbReference type="PANTHER" id="PTHR30027:SF3">
    <property type="entry name" value="16S RRNA (URACIL(1498)-N(3))-METHYLTRANSFERASE"/>
    <property type="match status" value="1"/>
</dbReference>
<reference evidence="15 16" key="1">
    <citation type="submission" date="2015-07" db="EMBL/GenBank/DDBJ databases">
        <title>High-quality draft genome sequence of Oceanobacillus caeni HM6, a bacillus isolated from a human feces.</title>
        <authorList>
            <person name="Kumar J."/>
            <person name="Verma M.K."/>
            <person name="Pandey R."/>
            <person name="Bhambi M."/>
            <person name="Chauhan N."/>
        </authorList>
    </citation>
    <scope>NUCLEOTIDE SEQUENCE [LARGE SCALE GENOMIC DNA]</scope>
    <source>
        <strain evidence="15 16">HM6</strain>
    </source>
</reference>
<evidence type="ECO:0000256" key="5">
    <source>
        <dbReference type="ARBA" id="ARBA00022490"/>
    </source>
</evidence>
<keyword evidence="9 12" id="KW-0949">S-adenosyl-L-methionine</keyword>
<evidence type="ECO:0000256" key="1">
    <source>
        <dbReference type="ARBA" id="ARBA00004496"/>
    </source>
</evidence>
<evidence type="ECO:0000256" key="6">
    <source>
        <dbReference type="ARBA" id="ARBA00022552"/>
    </source>
</evidence>
<dbReference type="Pfam" id="PF04452">
    <property type="entry name" value="Methyltrans_RNA"/>
    <property type="match status" value="1"/>
</dbReference>
<dbReference type="NCBIfam" id="TIGR00046">
    <property type="entry name" value="RsmE family RNA methyltransferase"/>
    <property type="match status" value="1"/>
</dbReference>
<feature type="domain" description="Ribosomal RNA small subunit methyltransferase E methyltransferase" evidence="13">
    <location>
        <begin position="73"/>
        <end position="243"/>
    </location>
</feature>
<dbReference type="CDD" id="cd18084">
    <property type="entry name" value="RsmE-like"/>
    <property type="match status" value="1"/>
</dbReference>
<dbReference type="InterPro" id="IPR046887">
    <property type="entry name" value="RsmE_PUA-like"/>
</dbReference>
<keyword evidence="7 12" id="KW-0489">Methyltransferase</keyword>
<evidence type="ECO:0000256" key="4">
    <source>
        <dbReference type="ARBA" id="ARBA00013673"/>
    </source>
</evidence>
<name>A0ABR5MJT6_9BACI</name>
<sequence>MQRYFIPKKAWYDDRIRITGDDVHHITRVMRFTVGEKIICNDENGVAAQCEILEIDKDFVVVAILHWLEENNELPIEVTIVHGIPKADKFEIVLQKGTELGAHKYIPFQSERSIVIWDKKKWAKKLQRFNKIVKEASEQSHRSYVPTISNPMSITELIEESSQYDLKIFAYEEEAKVNNYHTFGSILKQINSNQKLLVCIGPEGGFSEEEANILKVNDFHPIRLGPRILRTETAPLYALSAISYHFEEQ</sequence>
<dbReference type="Proteomes" id="UP000037854">
    <property type="component" value="Unassembled WGS sequence"/>
</dbReference>
<evidence type="ECO:0000256" key="8">
    <source>
        <dbReference type="ARBA" id="ARBA00022679"/>
    </source>
</evidence>
<comment type="caution">
    <text evidence="15">The sequence shown here is derived from an EMBL/GenBank/DDBJ whole genome shotgun (WGS) entry which is preliminary data.</text>
</comment>
<dbReference type="InterPro" id="IPR029026">
    <property type="entry name" value="tRNA_m1G_MTases_N"/>
</dbReference>
<accession>A0ABR5MJT6</accession>
<evidence type="ECO:0000256" key="12">
    <source>
        <dbReference type="PIRNR" id="PIRNR015601"/>
    </source>
</evidence>
<evidence type="ECO:0000256" key="11">
    <source>
        <dbReference type="ARBA" id="ARBA00047944"/>
    </source>
</evidence>
<dbReference type="InterPro" id="IPR029028">
    <property type="entry name" value="Alpha/beta_knot_MTases"/>
</dbReference>
<dbReference type="InterPro" id="IPR046886">
    <property type="entry name" value="RsmE_MTase_dom"/>
</dbReference>
<evidence type="ECO:0000313" key="16">
    <source>
        <dbReference type="Proteomes" id="UP000037854"/>
    </source>
</evidence>
<proteinExistence type="inferred from homology"/>
<dbReference type="Gene3D" id="3.40.1280.10">
    <property type="match status" value="1"/>
</dbReference>
<evidence type="ECO:0000313" key="15">
    <source>
        <dbReference type="EMBL" id="KPH75868.1"/>
    </source>
</evidence>
<dbReference type="EC" id="2.1.1.193" evidence="3 12"/>
<comment type="catalytic activity">
    <reaction evidence="11 12">
        <text>uridine(1498) in 16S rRNA + S-adenosyl-L-methionine = N(3)-methyluridine(1498) in 16S rRNA + S-adenosyl-L-homocysteine + H(+)</text>
        <dbReference type="Rhea" id="RHEA:42920"/>
        <dbReference type="Rhea" id="RHEA-COMP:10283"/>
        <dbReference type="Rhea" id="RHEA-COMP:10284"/>
        <dbReference type="ChEBI" id="CHEBI:15378"/>
        <dbReference type="ChEBI" id="CHEBI:57856"/>
        <dbReference type="ChEBI" id="CHEBI:59789"/>
        <dbReference type="ChEBI" id="CHEBI:65315"/>
        <dbReference type="ChEBI" id="CHEBI:74502"/>
        <dbReference type="EC" id="2.1.1.193"/>
    </reaction>
</comment>
<dbReference type="GO" id="GO:0032259">
    <property type="term" value="P:methylation"/>
    <property type="evidence" value="ECO:0007669"/>
    <property type="project" value="UniProtKB-KW"/>
</dbReference>
<evidence type="ECO:0000256" key="9">
    <source>
        <dbReference type="ARBA" id="ARBA00022691"/>
    </source>
</evidence>
<keyword evidence="8 12" id="KW-0808">Transferase</keyword>
<evidence type="ECO:0000256" key="2">
    <source>
        <dbReference type="ARBA" id="ARBA00005528"/>
    </source>
</evidence>
<keyword evidence="6 12" id="KW-0698">rRNA processing</keyword>
<evidence type="ECO:0000256" key="3">
    <source>
        <dbReference type="ARBA" id="ARBA00012328"/>
    </source>
</evidence>
<dbReference type="NCBIfam" id="NF008691">
    <property type="entry name" value="PRK11713.1-4"/>
    <property type="match status" value="1"/>
</dbReference>
<keyword evidence="16" id="KW-1185">Reference proteome</keyword>
<evidence type="ECO:0000259" key="13">
    <source>
        <dbReference type="Pfam" id="PF04452"/>
    </source>
</evidence>
<protein>
    <recommendedName>
        <fullName evidence="4 12">Ribosomal RNA small subunit methyltransferase E</fullName>
        <ecNumber evidence="3 12">2.1.1.193</ecNumber>
    </recommendedName>
</protein>
<comment type="similarity">
    <text evidence="2 12">Belongs to the RNA methyltransferase RsmE family.</text>
</comment>
<keyword evidence="5 12" id="KW-0963">Cytoplasm</keyword>
<dbReference type="Pfam" id="PF20260">
    <property type="entry name" value="PUA_4"/>
    <property type="match status" value="1"/>
</dbReference>
<dbReference type="InterPro" id="IPR015947">
    <property type="entry name" value="PUA-like_sf"/>
</dbReference>
<gene>
    <name evidence="15" type="ORF">AFL42_07925</name>
</gene>
<dbReference type="Gene3D" id="2.40.240.20">
    <property type="entry name" value="Hypothetical PUA domain-like, domain 1"/>
    <property type="match status" value="1"/>
</dbReference>
<feature type="domain" description="Ribosomal RNA small subunit methyltransferase E PUA-like" evidence="14">
    <location>
        <begin position="18"/>
        <end position="64"/>
    </location>
</feature>
<dbReference type="PANTHER" id="PTHR30027">
    <property type="entry name" value="RIBOSOMAL RNA SMALL SUBUNIT METHYLTRANSFERASE E"/>
    <property type="match status" value="1"/>
</dbReference>
<evidence type="ECO:0000259" key="14">
    <source>
        <dbReference type="Pfam" id="PF20260"/>
    </source>
</evidence>
<organism evidence="15 16">
    <name type="scientific">Oceanobacillus caeni</name>
    <dbReference type="NCBI Taxonomy" id="405946"/>
    <lineage>
        <taxon>Bacteria</taxon>
        <taxon>Bacillati</taxon>
        <taxon>Bacillota</taxon>
        <taxon>Bacilli</taxon>
        <taxon>Bacillales</taxon>
        <taxon>Bacillaceae</taxon>
        <taxon>Oceanobacillus</taxon>
    </lineage>
</organism>
<evidence type="ECO:0000256" key="10">
    <source>
        <dbReference type="ARBA" id="ARBA00025699"/>
    </source>
</evidence>